<dbReference type="CDD" id="cd06662">
    <property type="entry name" value="SURF1"/>
    <property type="match status" value="1"/>
</dbReference>
<evidence type="ECO:0000313" key="9">
    <source>
        <dbReference type="Proteomes" id="UP000029708"/>
    </source>
</evidence>
<keyword evidence="5 6" id="KW-0472">Membrane</keyword>
<dbReference type="Proteomes" id="UP000029708">
    <property type="component" value="Unassembled WGS sequence"/>
</dbReference>
<evidence type="ECO:0000256" key="3">
    <source>
        <dbReference type="ARBA" id="ARBA00022692"/>
    </source>
</evidence>
<evidence type="ECO:0000256" key="1">
    <source>
        <dbReference type="ARBA" id="ARBA00004370"/>
    </source>
</evidence>
<accession>A0A099CRR0</accession>
<evidence type="ECO:0000313" key="7">
    <source>
        <dbReference type="EMBL" id="KGI76683.1"/>
    </source>
</evidence>
<proteinExistence type="inferred from homology"/>
<dbReference type="Pfam" id="PF02104">
    <property type="entry name" value="SURF1"/>
    <property type="match status" value="1"/>
</dbReference>
<reference evidence="7 9" key="1">
    <citation type="submission" date="2014-09" db="EMBL/GenBank/DDBJ databases">
        <title>Xanthomonadaceae 3.5X direct submission.</title>
        <authorList>
            <person name="Fang T."/>
            <person name="Wang H."/>
        </authorList>
    </citation>
    <scope>NUCLEOTIDE SEQUENCE [LARGE SCALE GENOMIC DNA]</scope>
    <source>
        <strain evidence="7 9">3.5X</strain>
    </source>
</reference>
<dbReference type="PANTHER" id="PTHR23427:SF2">
    <property type="entry name" value="SURFEIT LOCUS PROTEIN 1"/>
    <property type="match status" value="1"/>
</dbReference>
<keyword evidence="9" id="KW-1185">Reference proteome</keyword>
<comment type="similarity">
    <text evidence="2 6">Belongs to the SURF1 family.</text>
</comment>
<dbReference type="HOGENOM" id="CLU_047737_2_2_6"/>
<dbReference type="OrthoDB" id="9789940at2"/>
<dbReference type="InterPro" id="IPR002994">
    <property type="entry name" value="Surf1/Shy1"/>
</dbReference>
<dbReference type="PROSITE" id="PS50895">
    <property type="entry name" value="SURF1"/>
    <property type="match status" value="1"/>
</dbReference>
<comment type="subcellular location">
    <subcellularLocation>
        <location evidence="6">Cell membrane</location>
        <topology evidence="6">Multi-pass membrane protein</topology>
    </subcellularLocation>
    <subcellularLocation>
        <location evidence="1">Membrane</location>
    </subcellularLocation>
</comment>
<keyword evidence="4 6" id="KW-1133">Transmembrane helix</keyword>
<keyword evidence="6" id="KW-1003">Cell membrane</keyword>
<name>A0A099CRR0_9GAMM</name>
<comment type="caution">
    <text evidence="7">The sequence shown here is derived from an EMBL/GenBank/DDBJ whole genome shotgun (WGS) entry which is preliminary data.</text>
</comment>
<evidence type="ECO:0000256" key="4">
    <source>
        <dbReference type="ARBA" id="ARBA00022989"/>
    </source>
</evidence>
<dbReference type="PANTHER" id="PTHR23427">
    <property type="entry name" value="SURFEIT LOCUS PROTEIN"/>
    <property type="match status" value="1"/>
</dbReference>
<dbReference type="STRING" id="1543381.LF63_0114030"/>
<dbReference type="RefSeq" id="WP_043104147.1">
    <property type="nucleotide sequence ID" value="NZ_JACHET010000001.1"/>
</dbReference>
<feature type="transmembrane region" description="Helical" evidence="6">
    <location>
        <begin position="213"/>
        <end position="233"/>
    </location>
</feature>
<dbReference type="EMBL" id="JROI01000016">
    <property type="protein sequence ID" value="KGI76683.1"/>
    <property type="molecule type" value="Genomic_DNA"/>
</dbReference>
<protein>
    <recommendedName>
        <fullName evidence="6">SURF1-like protein</fullName>
    </recommendedName>
</protein>
<dbReference type="AlphaFoldDB" id="A0A099CRR0"/>
<keyword evidence="3 6" id="KW-0812">Transmembrane</keyword>
<dbReference type="EMBL" id="JACHET010000001">
    <property type="protein sequence ID" value="MBB6185099.1"/>
    <property type="molecule type" value="Genomic_DNA"/>
</dbReference>
<dbReference type="Proteomes" id="UP000560000">
    <property type="component" value="Unassembled WGS sequence"/>
</dbReference>
<comment type="caution">
    <text evidence="6">Lacks conserved residue(s) required for the propagation of feature annotation.</text>
</comment>
<dbReference type="GO" id="GO:0005886">
    <property type="term" value="C:plasma membrane"/>
    <property type="evidence" value="ECO:0007669"/>
    <property type="project" value="UniProtKB-SubCell"/>
</dbReference>
<organism evidence="7 9">
    <name type="scientific">Oleiagrimonas soli</name>
    <dbReference type="NCBI Taxonomy" id="1543381"/>
    <lineage>
        <taxon>Bacteria</taxon>
        <taxon>Pseudomonadati</taxon>
        <taxon>Pseudomonadota</taxon>
        <taxon>Gammaproteobacteria</taxon>
        <taxon>Lysobacterales</taxon>
        <taxon>Rhodanobacteraceae</taxon>
        <taxon>Oleiagrimonas</taxon>
    </lineage>
</organism>
<evidence type="ECO:0000313" key="8">
    <source>
        <dbReference type="EMBL" id="MBB6185099.1"/>
    </source>
</evidence>
<evidence type="ECO:0000313" key="10">
    <source>
        <dbReference type="Proteomes" id="UP000560000"/>
    </source>
</evidence>
<evidence type="ECO:0000256" key="6">
    <source>
        <dbReference type="RuleBase" id="RU363076"/>
    </source>
</evidence>
<evidence type="ECO:0000256" key="5">
    <source>
        <dbReference type="ARBA" id="ARBA00023136"/>
    </source>
</evidence>
<reference evidence="8 10" key="2">
    <citation type="submission" date="2020-08" db="EMBL/GenBank/DDBJ databases">
        <title>Genomic Encyclopedia of Type Strains, Phase IV (KMG-IV): sequencing the most valuable type-strain genomes for metagenomic binning, comparative biology and taxonomic classification.</title>
        <authorList>
            <person name="Goeker M."/>
        </authorList>
    </citation>
    <scope>NUCLEOTIDE SEQUENCE [LARGE SCALE GENOMIC DNA]</scope>
    <source>
        <strain evidence="8 10">DSM 107085</strain>
    </source>
</reference>
<dbReference type="InterPro" id="IPR045214">
    <property type="entry name" value="Surf1/Surf4"/>
</dbReference>
<gene>
    <name evidence="8" type="ORF">HNQ86_002444</name>
    <name evidence="7" type="ORF">LF63_0114030</name>
</gene>
<evidence type="ECO:0000256" key="2">
    <source>
        <dbReference type="ARBA" id="ARBA00007165"/>
    </source>
</evidence>
<sequence>MIRLRRPSWFAVLLTLFGVVFFVRLGVWQLHRAAEKEVLLRRFATAATAPIQDFASVQRGALPERYPHLAVRGHFVAGRSYMLDDQNKGGRPGVQVYAPFQPDGHPRLLLVDLGFLPREGADLKLPQLPPIQSGEVELRGIYVPPPAPGFKMGGNALARETTWPKLTTYIDMDQIAADLHATLYPRALLLDADPAQAYVREWTPGFMPPARHYGYAFQWFSFAIAAIAIFVIMHRKKPETGDDDE</sequence>